<gene>
    <name evidence="5" type="ORF">UFOPK3992_00758</name>
</gene>
<keyword evidence="2" id="KW-0812">Transmembrane</keyword>
<feature type="transmembrane region" description="Helical" evidence="2">
    <location>
        <begin position="347"/>
        <end position="367"/>
    </location>
</feature>
<evidence type="ECO:0000259" key="3">
    <source>
        <dbReference type="Pfam" id="PF01757"/>
    </source>
</evidence>
<dbReference type="EMBL" id="CAFBOZ010000091">
    <property type="protein sequence ID" value="CAB5002893.1"/>
    <property type="molecule type" value="Genomic_DNA"/>
</dbReference>
<feature type="region of interest" description="Disordered" evidence="1">
    <location>
        <begin position="376"/>
        <end position="424"/>
    </location>
</feature>
<dbReference type="AlphaFoldDB" id="A0A6J7PI60"/>
<dbReference type="Pfam" id="PF01757">
    <property type="entry name" value="Acyl_transf_3"/>
    <property type="match status" value="1"/>
</dbReference>
<keyword evidence="2" id="KW-0472">Membrane</keyword>
<feature type="transmembrane region" description="Helical" evidence="2">
    <location>
        <begin position="56"/>
        <end position="75"/>
    </location>
</feature>
<dbReference type="GO" id="GO:0016020">
    <property type="term" value="C:membrane"/>
    <property type="evidence" value="ECO:0007669"/>
    <property type="project" value="TreeGrafter"/>
</dbReference>
<accession>A0A6J7PI60</accession>
<feature type="transmembrane region" description="Helical" evidence="2">
    <location>
        <begin position="216"/>
        <end position="233"/>
    </location>
</feature>
<evidence type="ECO:0000259" key="4">
    <source>
        <dbReference type="Pfam" id="PF19040"/>
    </source>
</evidence>
<evidence type="ECO:0000313" key="5">
    <source>
        <dbReference type="EMBL" id="CAB5002893.1"/>
    </source>
</evidence>
<evidence type="ECO:0000256" key="1">
    <source>
        <dbReference type="SAM" id="MobiDB-lite"/>
    </source>
</evidence>
<dbReference type="InterPro" id="IPR050879">
    <property type="entry name" value="Acyltransferase_3"/>
</dbReference>
<dbReference type="GO" id="GO:0009103">
    <property type="term" value="P:lipopolysaccharide biosynthetic process"/>
    <property type="evidence" value="ECO:0007669"/>
    <property type="project" value="TreeGrafter"/>
</dbReference>
<feature type="transmembrane region" description="Helical" evidence="2">
    <location>
        <begin position="309"/>
        <end position="326"/>
    </location>
</feature>
<name>A0A6J7PI60_9ZZZZ</name>
<proteinExistence type="predicted"/>
<feature type="transmembrane region" description="Helical" evidence="2">
    <location>
        <begin position="15"/>
        <end position="35"/>
    </location>
</feature>
<sequence length="687" mass="72276">MVGYHAGLPFVPGGFIGVDVFFVISGFLITGLLVAEARTTGRVALASFWARRARRLLPAAVLVLVVVAVISWLVIPAIDHELVGGDIIAASLYVSNIRFAAQATDYLGAGRAESPVLHFWSLGVEEQFYLVWPLLVLVVAVLIVSRVALRTKLLPSLAVVLAVLGVLSFVLSLRLTSTSEPWAFFGTPTRAWEFAVGGLIAIGAAAGWAMPRQLRAVLGILGVVVLLATAVRLTSEVPYPGTAAVWPVLGSALLLVAGTRRPDDSSVPTDEVLGSWPMRSIGRLSYSWYLWHWPMLVLVAAWLGPQSVLARTLLVVLALVPAALAFRFVERPIHHARVLVESPKRSLLLGAALSLVGVAAGVGLWLAQGGGAFASNTPATSASENDTVRTPTGGGAAGQSPAPTPPAGTPALAPAKTGDAITPAPLKARGDLPSIYSDGCHAPIPATTWETCAFGDTTSNTTVVLLGDSHAAQWFPALDAAGKKNKWKVLVRSKSGCTAPDVTLYLRAQERPYTECDDYRAALLADLTDSTGSDKPSLVLATSTQTDSLVSRSSGERVSGAAAQQEWRAGWKRTLMRLSKAGVPVVVLRDTPWPGTDMAKCVSQHLDDPGACDLSTDTLSPASFDIDLVKGIEGASAIDLTDALCAGTTCPAVIGRYLVYRDDSHLTATFAQALAGRLAAALTTRLN</sequence>
<evidence type="ECO:0000256" key="2">
    <source>
        <dbReference type="SAM" id="Phobius"/>
    </source>
</evidence>
<dbReference type="PANTHER" id="PTHR23028">
    <property type="entry name" value="ACETYLTRANSFERASE"/>
    <property type="match status" value="1"/>
</dbReference>
<keyword evidence="2" id="KW-1133">Transmembrane helix</keyword>
<feature type="compositionally biased region" description="Polar residues" evidence="1">
    <location>
        <begin position="376"/>
        <end position="389"/>
    </location>
</feature>
<feature type="transmembrane region" description="Helical" evidence="2">
    <location>
        <begin position="191"/>
        <end position="209"/>
    </location>
</feature>
<dbReference type="InterPro" id="IPR043968">
    <property type="entry name" value="SGNH"/>
</dbReference>
<reference evidence="5" key="1">
    <citation type="submission" date="2020-05" db="EMBL/GenBank/DDBJ databases">
        <authorList>
            <person name="Chiriac C."/>
            <person name="Salcher M."/>
            <person name="Ghai R."/>
            <person name="Kavagutti S V."/>
        </authorList>
    </citation>
    <scope>NUCLEOTIDE SEQUENCE</scope>
</reference>
<dbReference type="GO" id="GO:0016747">
    <property type="term" value="F:acyltransferase activity, transferring groups other than amino-acyl groups"/>
    <property type="evidence" value="ECO:0007669"/>
    <property type="project" value="InterPro"/>
</dbReference>
<feature type="transmembrane region" description="Helical" evidence="2">
    <location>
        <begin position="239"/>
        <end position="257"/>
    </location>
</feature>
<dbReference type="Pfam" id="PF19040">
    <property type="entry name" value="SGNH"/>
    <property type="match status" value="1"/>
</dbReference>
<feature type="domain" description="SGNH" evidence="4">
    <location>
        <begin position="448"/>
        <end position="679"/>
    </location>
</feature>
<dbReference type="PANTHER" id="PTHR23028:SF53">
    <property type="entry name" value="ACYL_TRANSF_3 DOMAIN-CONTAINING PROTEIN"/>
    <property type="match status" value="1"/>
</dbReference>
<dbReference type="InterPro" id="IPR002656">
    <property type="entry name" value="Acyl_transf_3_dom"/>
</dbReference>
<protein>
    <submittedName>
        <fullName evidence="5">Unannotated protein</fullName>
    </submittedName>
</protein>
<feature type="transmembrane region" description="Helical" evidence="2">
    <location>
        <begin position="129"/>
        <end position="149"/>
    </location>
</feature>
<feature type="transmembrane region" description="Helical" evidence="2">
    <location>
        <begin position="156"/>
        <end position="176"/>
    </location>
</feature>
<feature type="compositionally biased region" description="Low complexity" evidence="1">
    <location>
        <begin position="409"/>
        <end position="418"/>
    </location>
</feature>
<feature type="domain" description="Acyltransferase 3" evidence="3">
    <location>
        <begin position="12"/>
        <end position="324"/>
    </location>
</feature>
<feature type="transmembrane region" description="Helical" evidence="2">
    <location>
        <begin position="286"/>
        <end position="303"/>
    </location>
</feature>
<organism evidence="5">
    <name type="scientific">freshwater metagenome</name>
    <dbReference type="NCBI Taxonomy" id="449393"/>
    <lineage>
        <taxon>unclassified sequences</taxon>
        <taxon>metagenomes</taxon>
        <taxon>ecological metagenomes</taxon>
    </lineage>
</organism>